<dbReference type="GO" id="GO:0008999">
    <property type="term" value="F:protein-N-terminal-alanine acetyltransferase activity"/>
    <property type="evidence" value="ECO:0007669"/>
    <property type="project" value="TreeGrafter"/>
</dbReference>
<feature type="domain" description="N-acetyltransferase" evidence="1">
    <location>
        <begin position="18"/>
        <end position="185"/>
    </location>
</feature>
<dbReference type="GO" id="GO:1990189">
    <property type="term" value="F:protein N-terminal-serine acetyltransferase activity"/>
    <property type="evidence" value="ECO:0007669"/>
    <property type="project" value="TreeGrafter"/>
</dbReference>
<evidence type="ECO:0000313" key="2">
    <source>
        <dbReference type="EMBL" id="RBQ15543.1"/>
    </source>
</evidence>
<protein>
    <submittedName>
        <fullName evidence="2">GNAT family N-acetyltransferase</fullName>
    </submittedName>
</protein>
<dbReference type="RefSeq" id="WP_113985082.1">
    <property type="nucleotide sequence ID" value="NZ_QMEY01000022.1"/>
</dbReference>
<accession>A0A366LPT9</accession>
<dbReference type="InterPro" id="IPR016181">
    <property type="entry name" value="Acyl_CoA_acyltransferase"/>
</dbReference>
<comment type="caution">
    <text evidence="2">The sequence shown here is derived from an EMBL/GenBank/DDBJ whole genome shotgun (WGS) entry which is preliminary data.</text>
</comment>
<dbReference type="Proteomes" id="UP000253303">
    <property type="component" value="Unassembled WGS sequence"/>
</dbReference>
<proteinExistence type="predicted"/>
<evidence type="ECO:0000259" key="1">
    <source>
        <dbReference type="PROSITE" id="PS51186"/>
    </source>
</evidence>
<dbReference type="GO" id="GO:0005737">
    <property type="term" value="C:cytoplasm"/>
    <property type="evidence" value="ECO:0007669"/>
    <property type="project" value="TreeGrafter"/>
</dbReference>
<dbReference type="SUPFAM" id="SSF55729">
    <property type="entry name" value="Acyl-CoA N-acyltransferases (Nat)"/>
    <property type="match status" value="1"/>
</dbReference>
<organism evidence="2 3">
    <name type="scientific">Spongiactinospora rosea</name>
    <dbReference type="NCBI Taxonomy" id="2248750"/>
    <lineage>
        <taxon>Bacteria</taxon>
        <taxon>Bacillati</taxon>
        <taxon>Actinomycetota</taxon>
        <taxon>Actinomycetes</taxon>
        <taxon>Streptosporangiales</taxon>
        <taxon>Streptosporangiaceae</taxon>
        <taxon>Spongiactinospora</taxon>
    </lineage>
</organism>
<dbReference type="Pfam" id="PF13302">
    <property type="entry name" value="Acetyltransf_3"/>
    <property type="match status" value="1"/>
</dbReference>
<dbReference type="AlphaFoldDB" id="A0A366LPT9"/>
<dbReference type="OrthoDB" id="3466127at2"/>
<name>A0A366LPT9_9ACTN</name>
<keyword evidence="2" id="KW-0808">Transferase</keyword>
<gene>
    <name evidence="2" type="ORF">DP939_34780</name>
</gene>
<dbReference type="PANTHER" id="PTHR43441">
    <property type="entry name" value="RIBOSOMAL-PROTEIN-SERINE ACETYLTRANSFERASE"/>
    <property type="match status" value="1"/>
</dbReference>
<evidence type="ECO:0000313" key="3">
    <source>
        <dbReference type="Proteomes" id="UP000253303"/>
    </source>
</evidence>
<keyword evidence="3" id="KW-1185">Reference proteome</keyword>
<reference evidence="2 3" key="1">
    <citation type="submission" date="2018-06" db="EMBL/GenBank/DDBJ databases">
        <title>Sphaerisporangium craniellae sp. nov., isolated from a marine sponge in the South China Sea.</title>
        <authorList>
            <person name="Li L."/>
        </authorList>
    </citation>
    <scope>NUCLEOTIDE SEQUENCE [LARGE SCALE GENOMIC DNA]</scope>
    <source>
        <strain evidence="2 3">LHW63015</strain>
    </source>
</reference>
<dbReference type="EMBL" id="QMEY01000022">
    <property type="protein sequence ID" value="RBQ15543.1"/>
    <property type="molecule type" value="Genomic_DNA"/>
</dbReference>
<dbReference type="InterPro" id="IPR000182">
    <property type="entry name" value="GNAT_dom"/>
</dbReference>
<dbReference type="PANTHER" id="PTHR43441:SF11">
    <property type="entry name" value="RIBOSOMAL-PROTEIN-SERINE ACETYLTRANSFERASE"/>
    <property type="match status" value="1"/>
</dbReference>
<sequence>MLSDHWPLLGLRVRTPRLELRPPTENDLAMVADVAARGIHEPGRNPFLSSWADRPPAERAQEILRRHWRHLGAWSPSDWALGLAVFESGRPVGMQHMHGKEFAVLGEVLTGSWLGREFQGRGIGTEMRSAVLHLAFAGLGAAYALSETFADNPAALAISRKLGYRTDGITRYAVDGHARPSQRFRMSRAQWEATDRPQITIAGLDPCLAMFGAERPRPVGG</sequence>
<dbReference type="Gene3D" id="3.40.630.30">
    <property type="match status" value="1"/>
</dbReference>
<dbReference type="PROSITE" id="PS51186">
    <property type="entry name" value="GNAT"/>
    <property type="match status" value="1"/>
</dbReference>
<dbReference type="InterPro" id="IPR051908">
    <property type="entry name" value="Ribosomal_N-acetyltransferase"/>
</dbReference>